<dbReference type="Pfam" id="PF00004">
    <property type="entry name" value="AAA"/>
    <property type="match status" value="1"/>
</dbReference>
<evidence type="ECO:0000313" key="3">
    <source>
        <dbReference type="EMBL" id="GAQ79886.1"/>
    </source>
</evidence>
<evidence type="ECO:0000259" key="2">
    <source>
        <dbReference type="SMART" id="SM00382"/>
    </source>
</evidence>
<proteinExistence type="predicted"/>
<feature type="compositionally biased region" description="Basic and acidic residues" evidence="1">
    <location>
        <begin position="854"/>
        <end position="869"/>
    </location>
</feature>
<feature type="compositionally biased region" description="Basic and acidic residues" evidence="1">
    <location>
        <begin position="348"/>
        <end position="385"/>
    </location>
</feature>
<sequence>MANITFDLQWREAMTDLLEQLEAEAPEDPALAPQTLTDYACMYIKYLQIYNKLEESYDQMVHPQKRLDLKKALEACIGRLLEVKAWLVTLNDGRDVVNLDDTLVDLKLGPDVLEVRVPRYYRNDRAVELESRQQFLLALMEKYERPATADDAAATAAVPEPSAMSQEEAIAILQANERGRQARARVKALLGARAQQEEDLRRQRMGGDNMSAETAAIKMQAAARGFLAKRRARRMVNEELVFIGMKPPARESARDPVLREVQNLARRKGVQAANRIEYEECVVSMKKRVKEIEGQDMREMVQDRVNKWFLENRDPVTGNYPDFPGPDVGGSKFILNPPIVDPNAGEEENAKDGKGKGDKKEGDKKDKVGDKKGGKDEKKGKKDAPEEPPPEPAPACFFAKHVKDAVQSYCATWQDKDETTNFVQRHDVEMVKATLRPLVFEEVRQEVDVEMAVLLQKLKDMVAAEKAGGSPKKGKKGGKKGDKQGKSGDGAKKEKKPKGEKAEKGGGGKKGKKDPTGDRSAESLYAELVSNGIVQPCPPRGFAEFVGAYSYLGTTLEKADIRPDPSIAQVRQLVTEYCVLPIGSRFVHENAPFVRSVLLYGPPGCGKTLLAHAACHGAGANLINLSPAAIAGRYGGKQVALMLHLAFKLARVMAPTVILVDQVEQVFSSDKKKAKKKPKDGEGGAEGEAPVEPPSRIKKELLKEMKGLAPGDRVVVIGCTSRPQDCSSSDSKALIGAFAKHIHVPLPDYASLRLLWPALVERNGGGPLPTDFDLSTLCTMSLGYPPGAIDRALKMVLTERRRMKLAEKPLSLDEIMAGLYRQQAVNKEDDQALRDWATKLPVNQPKTPPEEPEDAKKKGGKDSKGGKKK</sequence>
<dbReference type="Gene3D" id="3.40.50.300">
    <property type="entry name" value="P-loop containing nucleotide triphosphate hydrolases"/>
    <property type="match status" value="1"/>
</dbReference>
<feature type="compositionally biased region" description="Basic and acidic residues" evidence="1">
    <location>
        <begin position="479"/>
        <end position="506"/>
    </location>
</feature>
<name>A0A1Y1HTN6_KLENI</name>
<feature type="region of interest" description="Disordered" evidence="1">
    <location>
        <begin position="830"/>
        <end position="869"/>
    </location>
</feature>
<dbReference type="GO" id="GO:0005524">
    <property type="term" value="F:ATP binding"/>
    <property type="evidence" value="ECO:0007669"/>
    <property type="project" value="InterPro"/>
</dbReference>
<dbReference type="PROSITE" id="PS50096">
    <property type="entry name" value="IQ"/>
    <property type="match status" value="2"/>
</dbReference>
<feature type="domain" description="AAA+ ATPase" evidence="2">
    <location>
        <begin position="593"/>
        <end position="748"/>
    </location>
</feature>
<dbReference type="Gene3D" id="1.10.8.60">
    <property type="match status" value="1"/>
</dbReference>
<dbReference type="InterPro" id="IPR003959">
    <property type="entry name" value="ATPase_AAA_core"/>
</dbReference>
<dbReference type="InterPro" id="IPR000048">
    <property type="entry name" value="IQ_motif_EF-hand-BS"/>
</dbReference>
<evidence type="ECO:0000313" key="4">
    <source>
        <dbReference type="Proteomes" id="UP000054558"/>
    </source>
</evidence>
<dbReference type="SUPFAM" id="SSF52540">
    <property type="entry name" value="P-loop containing nucleoside triphosphate hydrolases"/>
    <property type="match status" value="1"/>
</dbReference>
<evidence type="ECO:0000256" key="1">
    <source>
        <dbReference type="SAM" id="MobiDB-lite"/>
    </source>
</evidence>
<dbReference type="SMART" id="SM00015">
    <property type="entry name" value="IQ"/>
    <property type="match status" value="2"/>
</dbReference>
<dbReference type="EMBL" id="DF236989">
    <property type="protein sequence ID" value="GAQ79886.1"/>
    <property type="molecule type" value="Genomic_DNA"/>
</dbReference>
<dbReference type="PANTHER" id="PTHR14690">
    <property type="entry name" value="IQ MOTIF CONTAINING WITH AAA DOMAIN 1"/>
    <property type="match status" value="1"/>
</dbReference>
<dbReference type="STRING" id="105231.A0A1Y1HTN6"/>
<keyword evidence="4" id="KW-1185">Reference proteome</keyword>
<organism evidence="3 4">
    <name type="scientific">Klebsormidium nitens</name>
    <name type="common">Green alga</name>
    <name type="synonym">Ulothrix nitens</name>
    <dbReference type="NCBI Taxonomy" id="105231"/>
    <lineage>
        <taxon>Eukaryota</taxon>
        <taxon>Viridiplantae</taxon>
        <taxon>Streptophyta</taxon>
        <taxon>Klebsormidiophyceae</taxon>
        <taxon>Klebsormidiales</taxon>
        <taxon>Klebsormidiaceae</taxon>
        <taxon>Klebsormidium</taxon>
    </lineage>
</organism>
<dbReference type="Proteomes" id="UP000054558">
    <property type="component" value="Unassembled WGS sequence"/>
</dbReference>
<dbReference type="AlphaFoldDB" id="A0A1Y1HTN6"/>
<gene>
    <name evidence="3" type="ORF">KFL_000400300</name>
</gene>
<dbReference type="SMART" id="SM00382">
    <property type="entry name" value="AAA"/>
    <property type="match status" value="1"/>
</dbReference>
<dbReference type="InterPro" id="IPR052267">
    <property type="entry name" value="N-DRC_Component"/>
</dbReference>
<dbReference type="GO" id="GO:0016887">
    <property type="term" value="F:ATP hydrolysis activity"/>
    <property type="evidence" value="ECO:0007669"/>
    <property type="project" value="InterPro"/>
</dbReference>
<feature type="region of interest" description="Disordered" evidence="1">
    <location>
        <begin position="313"/>
        <end position="395"/>
    </location>
</feature>
<reference evidence="3 4" key="1">
    <citation type="journal article" date="2014" name="Nat. Commun.">
        <title>Klebsormidium flaccidum genome reveals primary factors for plant terrestrial adaptation.</title>
        <authorList>
            <person name="Hori K."/>
            <person name="Maruyama F."/>
            <person name="Fujisawa T."/>
            <person name="Togashi T."/>
            <person name="Yamamoto N."/>
            <person name="Seo M."/>
            <person name="Sato S."/>
            <person name="Yamada T."/>
            <person name="Mori H."/>
            <person name="Tajima N."/>
            <person name="Moriyama T."/>
            <person name="Ikeuchi M."/>
            <person name="Watanabe M."/>
            <person name="Wada H."/>
            <person name="Kobayashi K."/>
            <person name="Saito M."/>
            <person name="Masuda T."/>
            <person name="Sasaki-Sekimoto Y."/>
            <person name="Mashiguchi K."/>
            <person name="Awai K."/>
            <person name="Shimojima M."/>
            <person name="Masuda S."/>
            <person name="Iwai M."/>
            <person name="Nobusawa T."/>
            <person name="Narise T."/>
            <person name="Kondo S."/>
            <person name="Saito H."/>
            <person name="Sato R."/>
            <person name="Murakawa M."/>
            <person name="Ihara Y."/>
            <person name="Oshima-Yamada Y."/>
            <person name="Ohtaka K."/>
            <person name="Satoh M."/>
            <person name="Sonobe K."/>
            <person name="Ishii M."/>
            <person name="Ohtani R."/>
            <person name="Kanamori-Sato M."/>
            <person name="Honoki R."/>
            <person name="Miyazaki D."/>
            <person name="Mochizuki H."/>
            <person name="Umetsu J."/>
            <person name="Higashi K."/>
            <person name="Shibata D."/>
            <person name="Kamiya Y."/>
            <person name="Sato N."/>
            <person name="Nakamura Y."/>
            <person name="Tabata S."/>
            <person name="Ida S."/>
            <person name="Kurokawa K."/>
            <person name="Ohta H."/>
        </authorList>
    </citation>
    <scope>NUCLEOTIDE SEQUENCE [LARGE SCALE GENOMIC DNA]</scope>
    <source>
        <strain evidence="3 4">NIES-2285</strain>
    </source>
</reference>
<dbReference type="OrthoDB" id="3046016at2759"/>
<feature type="region of interest" description="Disordered" evidence="1">
    <location>
        <begin position="465"/>
        <end position="519"/>
    </location>
</feature>
<feature type="region of interest" description="Disordered" evidence="1">
    <location>
        <begin position="670"/>
        <end position="695"/>
    </location>
</feature>
<dbReference type="InterPro" id="IPR027417">
    <property type="entry name" value="P-loop_NTPase"/>
</dbReference>
<accession>A0A1Y1HTN6</accession>
<dbReference type="OMA" id="MVQLRTH"/>
<dbReference type="PANTHER" id="PTHR14690:SF0">
    <property type="entry name" value="IQ MOTIF CONTAINING WITH AAA DOMAIN 1"/>
    <property type="match status" value="1"/>
</dbReference>
<dbReference type="InterPro" id="IPR003593">
    <property type="entry name" value="AAA+_ATPase"/>
</dbReference>
<protein>
    <submittedName>
        <fullName evidence="3">IQ and AAA domain-containing protein 1</fullName>
    </submittedName>
</protein>